<dbReference type="InterPro" id="IPR005302">
    <property type="entry name" value="MoCF_Sase_C"/>
</dbReference>
<dbReference type="Pfam" id="PF03473">
    <property type="entry name" value="MOSC"/>
    <property type="match status" value="1"/>
</dbReference>
<evidence type="ECO:0000259" key="2">
    <source>
        <dbReference type="PROSITE" id="PS51340"/>
    </source>
</evidence>
<protein>
    <recommendedName>
        <fullName evidence="2">MOSC domain-containing protein</fullName>
    </recommendedName>
</protein>
<dbReference type="Pfam" id="PF03476">
    <property type="entry name" value="MOSC_N"/>
    <property type="match status" value="1"/>
</dbReference>
<keyword evidence="4" id="KW-1185">Reference proteome</keyword>
<dbReference type="GO" id="GO:0030170">
    <property type="term" value="F:pyridoxal phosphate binding"/>
    <property type="evidence" value="ECO:0007669"/>
    <property type="project" value="InterPro"/>
</dbReference>
<dbReference type="PANTHER" id="PTHR14237:SF23">
    <property type="entry name" value="MOSC DOMAIN PROTEIN (AFU_ORTHOLOGUE AFUA_7G05900)"/>
    <property type="match status" value="1"/>
</dbReference>
<dbReference type="InterPro" id="IPR005303">
    <property type="entry name" value="MOCOS_middle"/>
</dbReference>
<proteinExistence type="predicted"/>
<gene>
    <name evidence="3" type="ORF">K491DRAFT_700405</name>
</gene>
<dbReference type="AlphaFoldDB" id="A0A6A6TTA6"/>
<dbReference type="Proteomes" id="UP000799324">
    <property type="component" value="Unassembled WGS sequence"/>
</dbReference>
<accession>A0A6A6TTA6</accession>
<dbReference type="SUPFAM" id="SSF50800">
    <property type="entry name" value="PK beta-barrel domain-like"/>
    <property type="match status" value="1"/>
</dbReference>
<keyword evidence="1" id="KW-0472">Membrane</keyword>
<dbReference type="PANTHER" id="PTHR14237">
    <property type="entry name" value="MOLYBDOPTERIN COFACTOR SULFURASE MOSC"/>
    <property type="match status" value="1"/>
</dbReference>
<keyword evidence="1" id="KW-0812">Transmembrane</keyword>
<dbReference type="GO" id="GO:0030151">
    <property type="term" value="F:molybdenum ion binding"/>
    <property type="evidence" value="ECO:0007669"/>
    <property type="project" value="InterPro"/>
</dbReference>
<name>A0A6A6TTA6_9PLEO</name>
<organism evidence="3 4">
    <name type="scientific">Lophiostoma macrostomum CBS 122681</name>
    <dbReference type="NCBI Taxonomy" id="1314788"/>
    <lineage>
        <taxon>Eukaryota</taxon>
        <taxon>Fungi</taxon>
        <taxon>Dikarya</taxon>
        <taxon>Ascomycota</taxon>
        <taxon>Pezizomycotina</taxon>
        <taxon>Dothideomycetes</taxon>
        <taxon>Pleosporomycetidae</taxon>
        <taxon>Pleosporales</taxon>
        <taxon>Lophiostomataceae</taxon>
        <taxon>Lophiostoma</taxon>
    </lineage>
</organism>
<evidence type="ECO:0000313" key="4">
    <source>
        <dbReference type="Proteomes" id="UP000799324"/>
    </source>
</evidence>
<dbReference type="InterPro" id="IPR011037">
    <property type="entry name" value="Pyrv_Knase-like_insert_dom_sf"/>
</dbReference>
<dbReference type="EMBL" id="MU004289">
    <property type="protein sequence ID" value="KAF2662676.1"/>
    <property type="molecule type" value="Genomic_DNA"/>
</dbReference>
<evidence type="ECO:0000313" key="3">
    <source>
        <dbReference type="EMBL" id="KAF2662676.1"/>
    </source>
</evidence>
<reference evidence="3" key="1">
    <citation type="journal article" date="2020" name="Stud. Mycol.">
        <title>101 Dothideomycetes genomes: a test case for predicting lifestyles and emergence of pathogens.</title>
        <authorList>
            <person name="Haridas S."/>
            <person name="Albert R."/>
            <person name="Binder M."/>
            <person name="Bloem J."/>
            <person name="Labutti K."/>
            <person name="Salamov A."/>
            <person name="Andreopoulos B."/>
            <person name="Baker S."/>
            <person name="Barry K."/>
            <person name="Bills G."/>
            <person name="Bluhm B."/>
            <person name="Cannon C."/>
            <person name="Castanera R."/>
            <person name="Culley D."/>
            <person name="Daum C."/>
            <person name="Ezra D."/>
            <person name="Gonzalez J."/>
            <person name="Henrissat B."/>
            <person name="Kuo A."/>
            <person name="Liang C."/>
            <person name="Lipzen A."/>
            <person name="Lutzoni F."/>
            <person name="Magnuson J."/>
            <person name="Mondo S."/>
            <person name="Nolan M."/>
            <person name="Ohm R."/>
            <person name="Pangilinan J."/>
            <person name="Park H.-J."/>
            <person name="Ramirez L."/>
            <person name="Alfaro M."/>
            <person name="Sun H."/>
            <person name="Tritt A."/>
            <person name="Yoshinaga Y."/>
            <person name="Zwiers L.-H."/>
            <person name="Turgeon B."/>
            <person name="Goodwin S."/>
            <person name="Spatafora J."/>
            <person name="Crous P."/>
            <person name="Grigoriev I."/>
        </authorList>
    </citation>
    <scope>NUCLEOTIDE SEQUENCE</scope>
    <source>
        <strain evidence="3">CBS 122681</strain>
    </source>
</reference>
<feature type="transmembrane region" description="Helical" evidence="1">
    <location>
        <begin position="12"/>
        <end position="33"/>
    </location>
</feature>
<feature type="domain" description="MOSC" evidence="2">
    <location>
        <begin position="276"/>
        <end position="422"/>
    </location>
</feature>
<dbReference type="PROSITE" id="PS51340">
    <property type="entry name" value="MOSC"/>
    <property type="match status" value="1"/>
</dbReference>
<dbReference type="GO" id="GO:0003824">
    <property type="term" value="F:catalytic activity"/>
    <property type="evidence" value="ECO:0007669"/>
    <property type="project" value="InterPro"/>
</dbReference>
<sequence>MLNNAPFGLSPLVVGITLGVAALPFLLLFIFALTQKEERLPPPAGCKKIGLRGPSNLSDQYSKKYSQGDKSGSDNTWTVKALFIYPLKSCRGIELDECDVIKTGMQYDRQFTLAQYSTGLPSLEGKVESDWNVITQRSFPRLAQVETEMWVPDPKSATYSQENEWVQSGGCLAIRFPFSPDVEMNIEGLKAYGRILAARLSGQSEPMLEFRIPFDPPKDRIKRMKYKSEPVKIWKDTPKALDMSCEVPRELLYTLRYTLGVTNPLALFRIDTERHREVFKCAPKKNDIGFQTVIGMADSYPLHVLNLASVHDVSSRLPKGYKSLNALRYRANIFITGPPAFDEDDWKEARIGTGKYHVSCRTTRCKLPNVDPETGIADRNEPGTTMRKYRVIDKGSTSPCLGMQVTPLADGRVSVGDHITVLERGEHLFLK</sequence>
<evidence type="ECO:0000256" key="1">
    <source>
        <dbReference type="SAM" id="Phobius"/>
    </source>
</evidence>
<dbReference type="OrthoDB" id="17255at2759"/>
<keyword evidence="1" id="KW-1133">Transmembrane helix</keyword>